<keyword evidence="5" id="KW-0132">Cell division</keyword>
<proteinExistence type="inferred from homology"/>
<dbReference type="RefSeq" id="WP_268942150.1">
    <property type="nucleotide sequence ID" value="NZ_JAPTYD010000012.1"/>
</dbReference>
<accession>A0ABT4J681</accession>
<dbReference type="PANTHER" id="PTHR36842">
    <property type="entry name" value="PROTEIN TOLB HOMOLOG"/>
    <property type="match status" value="1"/>
</dbReference>
<evidence type="ECO:0000313" key="7">
    <source>
        <dbReference type="EMBL" id="MCZ0962127.1"/>
    </source>
</evidence>
<dbReference type="SUPFAM" id="SSF52964">
    <property type="entry name" value="TolB, N-terminal domain"/>
    <property type="match status" value="1"/>
</dbReference>
<dbReference type="Pfam" id="PF04052">
    <property type="entry name" value="TolB_N"/>
    <property type="match status" value="1"/>
</dbReference>
<dbReference type="InterPro" id="IPR011042">
    <property type="entry name" value="6-blade_b-propeller_TolB-like"/>
</dbReference>
<dbReference type="PANTHER" id="PTHR36842:SF1">
    <property type="entry name" value="PROTEIN TOLB"/>
    <property type="match status" value="1"/>
</dbReference>
<name>A0ABT4J681_9RHOB</name>
<dbReference type="SUPFAM" id="SSF69304">
    <property type="entry name" value="Tricorn protease N-terminal domain"/>
    <property type="match status" value="1"/>
</dbReference>
<evidence type="ECO:0000256" key="3">
    <source>
        <dbReference type="ARBA" id="ARBA00022729"/>
    </source>
</evidence>
<dbReference type="Gene3D" id="3.40.50.10070">
    <property type="entry name" value="TolB, N-terminal domain"/>
    <property type="match status" value="1"/>
</dbReference>
<evidence type="ECO:0000256" key="1">
    <source>
        <dbReference type="ARBA" id="ARBA00004418"/>
    </source>
</evidence>
<keyword evidence="8" id="KW-1185">Reference proteome</keyword>
<sequence length="439" mass="47667" precursor="true">MLRTLTVTLSMAIAAAAWPALPALAQDGPLKIEITDGVTEPMALAIPAFHGDAEVASRIRDVVAADLTGTGLFREIPKDAQVARPGSFGEAIAYEDWRAVSAQALVSAEVTQSGDAISVKFRLYDVYAGQAQGDGMQFDARASDWRRAAHKIADQIYARLTGEQPYFDSRVAFVQETGPKDARIKRIGVMDYDGQNILWMTDSSSLVLAPQFSRDGRRLVYTSFDSGFPQIRVMEVATVASRAMTQDAGSMAFSPRFSPDGRWIVYSREQGGNTDIWLMDAASGAQRPLVQSPAIDTSPSFSPDGQRIVFESDRSGNPQLYIVGVNGGEPTRISFGDGRYGSPTWSPRGDLIAFAKQVGERFHIATMRTDGSGEKTLTESFLDESPTWAPNGRVVMFTRVTPGGNGQPRLHSVDITGRNMRPLSLDFAASDPSWGPLMP</sequence>
<reference evidence="7" key="1">
    <citation type="submission" date="2022-12" db="EMBL/GenBank/DDBJ databases">
        <title>Paracoccus sp. EF6 isolated from a lake water.</title>
        <authorList>
            <person name="Liu H."/>
        </authorList>
    </citation>
    <scope>NUCLEOTIDE SEQUENCE</scope>
    <source>
        <strain evidence="7">EF6</strain>
    </source>
</reference>
<keyword evidence="4 5" id="KW-0574">Periplasm</keyword>
<comment type="caution">
    <text evidence="7">The sequence shown here is derived from an EMBL/GenBank/DDBJ whole genome shotgun (WGS) entry which is preliminary data.</text>
</comment>
<dbReference type="Proteomes" id="UP001149822">
    <property type="component" value="Unassembled WGS sequence"/>
</dbReference>
<comment type="function">
    <text evidence="5">Part of the Tol-Pal system, which plays a role in outer membrane invagination during cell division and is important for maintaining outer membrane integrity.</text>
</comment>
<feature type="signal peptide" evidence="5">
    <location>
        <begin position="1"/>
        <end position="25"/>
    </location>
</feature>
<dbReference type="EMBL" id="JAPTYD010000012">
    <property type="protein sequence ID" value="MCZ0962127.1"/>
    <property type="molecule type" value="Genomic_DNA"/>
</dbReference>
<dbReference type="InterPro" id="IPR011659">
    <property type="entry name" value="WD40"/>
</dbReference>
<evidence type="ECO:0000259" key="6">
    <source>
        <dbReference type="Pfam" id="PF04052"/>
    </source>
</evidence>
<dbReference type="InterPro" id="IPR014167">
    <property type="entry name" value="Tol-Pal_TolB"/>
</dbReference>
<dbReference type="Gene3D" id="2.120.10.30">
    <property type="entry name" value="TolB, C-terminal domain"/>
    <property type="match status" value="1"/>
</dbReference>
<keyword evidence="3 5" id="KW-0732">Signal</keyword>
<dbReference type="Pfam" id="PF07676">
    <property type="entry name" value="PD40"/>
    <property type="match status" value="5"/>
</dbReference>
<dbReference type="HAMAP" id="MF_00671">
    <property type="entry name" value="TolB"/>
    <property type="match status" value="1"/>
</dbReference>
<protein>
    <recommendedName>
        <fullName evidence="5">Tol-Pal system protein TolB</fullName>
    </recommendedName>
</protein>
<organism evidence="7 8">
    <name type="scientific">Paracoccus benzoatiresistens</name>
    <dbReference type="NCBI Taxonomy" id="2997341"/>
    <lineage>
        <taxon>Bacteria</taxon>
        <taxon>Pseudomonadati</taxon>
        <taxon>Pseudomonadota</taxon>
        <taxon>Alphaproteobacteria</taxon>
        <taxon>Rhodobacterales</taxon>
        <taxon>Paracoccaceae</taxon>
        <taxon>Paracoccus</taxon>
    </lineage>
</organism>
<evidence type="ECO:0000256" key="5">
    <source>
        <dbReference type="HAMAP-Rule" id="MF_00671"/>
    </source>
</evidence>
<feature type="domain" description="TolB N-terminal" evidence="6">
    <location>
        <begin position="30"/>
        <end position="130"/>
    </location>
</feature>
<comment type="subunit">
    <text evidence="5">The Tol-Pal system is composed of five core proteins: the inner membrane proteins TolA, TolQ and TolR, the periplasmic protein TolB and the outer membrane protein Pal. They form a network linking the inner and outer membranes and the peptidoglycan layer.</text>
</comment>
<gene>
    <name evidence="5 7" type="primary">tolB</name>
    <name evidence="7" type="ORF">OU682_10905</name>
</gene>
<comment type="subcellular location">
    <subcellularLocation>
        <location evidence="1 5">Periplasm</location>
    </subcellularLocation>
</comment>
<dbReference type="InterPro" id="IPR007195">
    <property type="entry name" value="TolB_N"/>
</dbReference>
<evidence type="ECO:0000256" key="4">
    <source>
        <dbReference type="ARBA" id="ARBA00022764"/>
    </source>
</evidence>
<evidence type="ECO:0000256" key="2">
    <source>
        <dbReference type="ARBA" id="ARBA00009820"/>
    </source>
</evidence>
<feature type="chain" id="PRO_5044910568" description="Tol-Pal system protein TolB" evidence="5">
    <location>
        <begin position="26"/>
        <end position="439"/>
    </location>
</feature>
<evidence type="ECO:0000313" key="8">
    <source>
        <dbReference type="Proteomes" id="UP001149822"/>
    </source>
</evidence>
<dbReference type="NCBIfam" id="TIGR02800">
    <property type="entry name" value="propeller_TolB"/>
    <property type="match status" value="1"/>
</dbReference>
<comment type="similarity">
    <text evidence="2 5">Belongs to the TolB family.</text>
</comment>
<keyword evidence="5" id="KW-0131">Cell cycle</keyword>